<dbReference type="EMBL" id="QXGI01000008">
    <property type="protein sequence ID" value="RSX46083.1"/>
    <property type="molecule type" value="Genomic_DNA"/>
</dbReference>
<gene>
    <name evidence="2" type="ORF">D2E22_1655</name>
</gene>
<keyword evidence="3" id="KW-1185">Reference proteome</keyword>
<proteinExistence type="predicted"/>
<comment type="caution">
    <text evidence="2">The sequence shown here is derived from an EMBL/GenBank/DDBJ whole genome shotgun (WGS) entry which is preliminary data.</text>
</comment>
<dbReference type="RefSeq" id="WP_164518485.1">
    <property type="nucleotide sequence ID" value="NZ_QXGI01000008.1"/>
</dbReference>
<feature type="transmembrane region" description="Helical" evidence="1">
    <location>
        <begin position="20"/>
        <end position="41"/>
    </location>
</feature>
<sequence>MRYESVVGAVFALGTAASAWFAWPALVTFGCALIAAVFSLMGGANRG</sequence>
<keyword evidence="1" id="KW-0812">Transmembrane</keyword>
<protein>
    <submittedName>
        <fullName evidence="2">Uncharacterized protein</fullName>
    </submittedName>
</protein>
<accession>A0A430F569</accession>
<name>A0A430F569_9BIFI</name>
<reference evidence="2 3" key="1">
    <citation type="submission" date="2018-09" db="EMBL/GenBank/DDBJ databases">
        <title>Characterization of the phylogenetic diversity of five novel species belonging to the genus Bifidobacterium.</title>
        <authorList>
            <person name="Lugli G.A."/>
            <person name="Duranti S."/>
            <person name="Milani C."/>
        </authorList>
    </citation>
    <scope>NUCLEOTIDE SEQUENCE [LARGE SCALE GENOMIC DNA]</scope>
    <source>
        <strain evidence="2 3">2020B</strain>
    </source>
</reference>
<dbReference type="AlphaFoldDB" id="A0A430F569"/>
<evidence type="ECO:0000256" key="1">
    <source>
        <dbReference type="SAM" id="Phobius"/>
    </source>
</evidence>
<keyword evidence="1" id="KW-0472">Membrane</keyword>
<evidence type="ECO:0000313" key="2">
    <source>
        <dbReference type="EMBL" id="RSX46083.1"/>
    </source>
</evidence>
<evidence type="ECO:0000313" key="3">
    <source>
        <dbReference type="Proteomes" id="UP000288052"/>
    </source>
</evidence>
<dbReference type="PROSITE" id="PS51257">
    <property type="entry name" value="PROKAR_LIPOPROTEIN"/>
    <property type="match status" value="1"/>
</dbReference>
<dbReference type="Proteomes" id="UP000288052">
    <property type="component" value="Unassembled WGS sequence"/>
</dbReference>
<organism evidence="2 3">
    <name type="scientific">Bifidobacterium castoris</name>
    <dbReference type="NCBI Taxonomy" id="2306972"/>
    <lineage>
        <taxon>Bacteria</taxon>
        <taxon>Bacillati</taxon>
        <taxon>Actinomycetota</taxon>
        <taxon>Actinomycetes</taxon>
        <taxon>Bifidobacteriales</taxon>
        <taxon>Bifidobacteriaceae</taxon>
        <taxon>Bifidobacterium</taxon>
    </lineage>
</organism>
<keyword evidence="1" id="KW-1133">Transmembrane helix</keyword>